<dbReference type="Proteomes" id="UP001284601">
    <property type="component" value="Unassembled WGS sequence"/>
</dbReference>
<comment type="caution">
    <text evidence="2">The sequence shown here is derived from an EMBL/GenBank/DDBJ whole genome shotgun (WGS) entry which is preliminary data.</text>
</comment>
<organism evidence="2 3">
    <name type="scientific">Conexibacter stalactiti</name>
    <dbReference type="NCBI Taxonomy" id="1940611"/>
    <lineage>
        <taxon>Bacteria</taxon>
        <taxon>Bacillati</taxon>
        <taxon>Actinomycetota</taxon>
        <taxon>Thermoleophilia</taxon>
        <taxon>Solirubrobacterales</taxon>
        <taxon>Conexibacteraceae</taxon>
        <taxon>Conexibacter</taxon>
    </lineage>
</organism>
<reference evidence="3" key="1">
    <citation type="submission" date="2023-07" db="EMBL/GenBank/DDBJ databases">
        <title>Conexibacter stalactiti sp. nov., isolated from stalactites in a lava cave and emended description of the genus Conexibacter.</title>
        <authorList>
            <person name="Lee S.D."/>
        </authorList>
    </citation>
    <scope>NUCLEOTIDE SEQUENCE [LARGE SCALE GENOMIC DNA]</scope>
    <source>
        <strain evidence="3">KCTC 39840</strain>
    </source>
</reference>
<name>A0ABU4HLR0_9ACTN</name>
<gene>
    <name evidence="2" type="ORF">R7226_04900</name>
</gene>
<dbReference type="EMBL" id="JAWSTH010000007">
    <property type="protein sequence ID" value="MDW5593662.1"/>
    <property type="molecule type" value="Genomic_DNA"/>
</dbReference>
<dbReference type="SUPFAM" id="SSF52540">
    <property type="entry name" value="P-loop containing nucleoside triphosphate hydrolases"/>
    <property type="match status" value="1"/>
</dbReference>
<accession>A0ABU4HLR0</accession>
<evidence type="ECO:0000313" key="3">
    <source>
        <dbReference type="Proteomes" id="UP001284601"/>
    </source>
</evidence>
<dbReference type="RefSeq" id="WP_318595921.1">
    <property type="nucleotide sequence ID" value="NZ_JAWSTH010000007.1"/>
</dbReference>
<feature type="coiled-coil region" evidence="1">
    <location>
        <begin position="335"/>
        <end position="363"/>
    </location>
</feature>
<dbReference type="Pfam" id="PF13469">
    <property type="entry name" value="Sulfotransfer_3"/>
    <property type="match status" value="1"/>
</dbReference>
<evidence type="ECO:0000313" key="2">
    <source>
        <dbReference type="EMBL" id="MDW5593662.1"/>
    </source>
</evidence>
<proteinExistence type="predicted"/>
<evidence type="ECO:0000256" key="1">
    <source>
        <dbReference type="SAM" id="Coils"/>
    </source>
</evidence>
<dbReference type="Gene3D" id="3.40.50.300">
    <property type="entry name" value="P-loop containing nucleotide triphosphate hydrolases"/>
    <property type="match status" value="1"/>
</dbReference>
<keyword evidence="1" id="KW-0175">Coiled coil</keyword>
<keyword evidence="3" id="KW-1185">Reference proteome</keyword>
<sequence>MRDCPVSGRAVVVLGFHRSGTSMVTRMLNLLGVELGDERELLPPEERDNARGYWEPRWMNELNEELLTQLGSGTFAPFAPEPGWEDAPELEPLRERARTLLAAQFGSARTWGWKDPRTSLTLPFWRQLVDADLSFVICMRNPADAVASALKRGVTDLHRWSYAERWLDYTAAALAHTEGAPRTLVFYEDALNQPERETRRLGAFLGLEQPDAEQLAAAVESVDPELRHHVTNPLDVAVDPGLPVETRALYLLLRARRDLETPADADAAGAARDRLLAALDRIGPDLRLLHSEAARAAGEHAYVREQLEERDRRLIAVEQEQAAAVARAGGLSAQVERLDAELREREQVAAAEAEQTAARAAEQGALIEELHATIAARDAAITVYAESRSWRVTAPLRHLAGRVRARS</sequence>
<protein>
    <submittedName>
        <fullName evidence="2">Sulfotransferase</fullName>
    </submittedName>
</protein>
<reference evidence="2 3" key="2">
    <citation type="submission" date="2023-10" db="EMBL/GenBank/DDBJ databases">
        <authorList>
            <person name="Han X.F."/>
        </authorList>
    </citation>
    <scope>NUCLEOTIDE SEQUENCE [LARGE SCALE GENOMIC DNA]</scope>
    <source>
        <strain evidence="2 3">KCTC 39840</strain>
    </source>
</reference>
<dbReference type="InterPro" id="IPR027417">
    <property type="entry name" value="P-loop_NTPase"/>
</dbReference>